<dbReference type="CDD" id="cd00118">
    <property type="entry name" value="LysM"/>
    <property type="match status" value="3"/>
</dbReference>
<reference evidence="4 5" key="1">
    <citation type="submission" date="2016-10" db="EMBL/GenBank/DDBJ databases">
        <authorList>
            <person name="de Groot N.N."/>
        </authorList>
    </citation>
    <scope>NUCLEOTIDE SEQUENCE [LARGE SCALE GENOMIC DNA]</scope>
    <source>
        <strain evidence="4 5">CGMCC 1.6291</strain>
    </source>
</reference>
<dbReference type="GO" id="GO:0008932">
    <property type="term" value="F:lytic endotransglycosylase activity"/>
    <property type="evidence" value="ECO:0007669"/>
    <property type="project" value="TreeGrafter"/>
</dbReference>
<dbReference type="PROSITE" id="PS51257">
    <property type="entry name" value="PROKAR_LIPOPROTEIN"/>
    <property type="match status" value="1"/>
</dbReference>
<protein>
    <submittedName>
        <fullName evidence="4">Membrane-bound lytic murein transglycosylase D</fullName>
    </submittedName>
</protein>
<dbReference type="Gene3D" id="1.10.530.10">
    <property type="match status" value="1"/>
</dbReference>
<dbReference type="GO" id="GO:0016020">
    <property type="term" value="C:membrane"/>
    <property type="evidence" value="ECO:0007669"/>
    <property type="project" value="InterPro"/>
</dbReference>
<feature type="domain" description="LysM" evidence="3">
    <location>
        <begin position="434"/>
        <end position="478"/>
    </location>
</feature>
<proteinExistence type="inferred from homology"/>
<dbReference type="Proteomes" id="UP000199657">
    <property type="component" value="Unassembled WGS sequence"/>
</dbReference>
<feature type="signal peptide" evidence="2">
    <location>
        <begin position="1"/>
        <end position="20"/>
    </location>
</feature>
<dbReference type="SUPFAM" id="SSF54106">
    <property type="entry name" value="LysM domain"/>
    <property type="match status" value="3"/>
</dbReference>
<dbReference type="SUPFAM" id="SSF53955">
    <property type="entry name" value="Lysozyme-like"/>
    <property type="match status" value="1"/>
</dbReference>
<dbReference type="GO" id="GO:0000270">
    <property type="term" value="P:peptidoglycan metabolic process"/>
    <property type="evidence" value="ECO:0007669"/>
    <property type="project" value="InterPro"/>
</dbReference>
<sequence length="556" mass="62404">MISIRTPLLVVTSLALSACAHMSSSEQEKQDQSDDRAYLSALTVPAGQPLPQTMWQPGEVLSPEFVFAEKPAVTELAESGTIYPDDLWARMREGYAIDSDMDNPRVVAKIDRFSRNETYIDRVIERAEPYLHYIVSAIEERDLPAELALLPVVESAYQPFAYSHGRAAGIWQFIPGTAQHFGLRRSWWYDGRRDVIASTEAALDYLERLGDMFDGDWELALAAYNAGEGRVRAAVRQARANGQSTDYWDLALPQETRNYVPRLLAISALIKDPNAYDLELASIPDEPYLDIVELDGQIDLALVADLADMTVEDVYRLNPGFDRWATDPDGPHRLAVPVNKAEPLEAKLADLAPEERMRWHRHEIQSGESLEAIARRYDTTVSVIQEANNLNGHVIRAGRHLMIPTASASADEYSHSAANRLARHQNRNRQGERVTHTVRSGDTFWDISRKYGVQVDKVASWNSMAPGDPLHPGQELVLWVNDASNVRQAGGPPSNEPVMRSLTYRVRSGDSLYTIAREFSVSVQDLRRWNNLEAGTYLQPGDRLSLQVDVRNQDSI</sequence>
<evidence type="ECO:0000313" key="5">
    <source>
        <dbReference type="Proteomes" id="UP000199657"/>
    </source>
</evidence>
<evidence type="ECO:0000259" key="3">
    <source>
        <dbReference type="PROSITE" id="PS51782"/>
    </source>
</evidence>
<keyword evidence="5" id="KW-1185">Reference proteome</keyword>
<dbReference type="InterPro" id="IPR008258">
    <property type="entry name" value="Transglycosylase_SLT_dom_1"/>
</dbReference>
<dbReference type="EMBL" id="FOEG01000014">
    <property type="protein sequence ID" value="SEP17508.1"/>
    <property type="molecule type" value="Genomic_DNA"/>
</dbReference>
<dbReference type="Gene3D" id="3.10.350.10">
    <property type="entry name" value="LysM domain"/>
    <property type="match status" value="3"/>
</dbReference>
<feature type="domain" description="LysM" evidence="3">
    <location>
        <begin position="502"/>
        <end position="546"/>
    </location>
</feature>
<dbReference type="PROSITE" id="PS00922">
    <property type="entry name" value="TRANSGLYCOSYLASE"/>
    <property type="match status" value="1"/>
</dbReference>
<dbReference type="Pfam" id="PF01476">
    <property type="entry name" value="LysM"/>
    <property type="match status" value="3"/>
</dbReference>
<keyword evidence="2" id="KW-0732">Signal</keyword>
<comment type="similarity">
    <text evidence="1">Belongs to the transglycosylase Slt family.</text>
</comment>
<gene>
    <name evidence="4" type="ORF">SAMN04488052_11441</name>
</gene>
<dbReference type="PANTHER" id="PTHR33734:SF22">
    <property type="entry name" value="MEMBRANE-BOUND LYTIC MUREIN TRANSGLYCOSYLASE D"/>
    <property type="match status" value="1"/>
</dbReference>
<dbReference type="STRING" id="406100.SAMN04488052_11441"/>
<dbReference type="Pfam" id="PF01464">
    <property type="entry name" value="SLT"/>
    <property type="match status" value="1"/>
</dbReference>
<name>A0A1H8VRC6_9GAMM</name>
<accession>A0A1H8VRC6</accession>
<dbReference type="InterPro" id="IPR000189">
    <property type="entry name" value="Transglyc_AS"/>
</dbReference>
<feature type="domain" description="LysM" evidence="3">
    <location>
        <begin position="360"/>
        <end position="403"/>
    </location>
</feature>
<dbReference type="InterPro" id="IPR018392">
    <property type="entry name" value="LysM"/>
</dbReference>
<feature type="chain" id="PRO_5011623019" evidence="2">
    <location>
        <begin position="21"/>
        <end position="556"/>
    </location>
</feature>
<dbReference type="RefSeq" id="WP_216110936.1">
    <property type="nucleotide sequence ID" value="NZ_FOEG01000014.1"/>
</dbReference>
<dbReference type="PANTHER" id="PTHR33734">
    <property type="entry name" value="LYSM DOMAIN-CONTAINING GPI-ANCHORED PROTEIN 2"/>
    <property type="match status" value="1"/>
</dbReference>
<evidence type="ECO:0000256" key="1">
    <source>
        <dbReference type="ARBA" id="ARBA00007734"/>
    </source>
</evidence>
<dbReference type="InterPro" id="IPR036779">
    <property type="entry name" value="LysM_dom_sf"/>
</dbReference>
<dbReference type="CDD" id="cd16894">
    <property type="entry name" value="MltD-like"/>
    <property type="match status" value="1"/>
</dbReference>
<dbReference type="PROSITE" id="PS51782">
    <property type="entry name" value="LYSM"/>
    <property type="match status" value="3"/>
</dbReference>
<dbReference type="SMART" id="SM00257">
    <property type="entry name" value="LysM"/>
    <property type="match status" value="3"/>
</dbReference>
<dbReference type="InterPro" id="IPR023346">
    <property type="entry name" value="Lysozyme-like_dom_sf"/>
</dbReference>
<dbReference type="AlphaFoldDB" id="A0A1H8VRC6"/>
<evidence type="ECO:0000313" key="4">
    <source>
        <dbReference type="EMBL" id="SEP17508.1"/>
    </source>
</evidence>
<organism evidence="4 5">
    <name type="scientific">Aquisalimonas asiatica</name>
    <dbReference type="NCBI Taxonomy" id="406100"/>
    <lineage>
        <taxon>Bacteria</taxon>
        <taxon>Pseudomonadati</taxon>
        <taxon>Pseudomonadota</taxon>
        <taxon>Gammaproteobacteria</taxon>
        <taxon>Chromatiales</taxon>
        <taxon>Ectothiorhodospiraceae</taxon>
        <taxon>Aquisalimonas</taxon>
    </lineage>
</organism>
<evidence type="ECO:0000256" key="2">
    <source>
        <dbReference type="SAM" id="SignalP"/>
    </source>
</evidence>